<proteinExistence type="predicted"/>
<feature type="transmembrane region" description="Helical" evidence="5">
    <location>
        <begin position="31"/>
        <end position="48"/>
    </location>
</feature>
<feature type="domain" description="Cation/H+ exchanger transmembrane" evidence="6">
    <location>
        <begin position="40"/>
        <end position="415"/>
    </location>
</feature>
<evidence type="ECO:0000256" key="1">
    <source>
        <dbReference type="ARBA" id="ARBA00004141"/>
    </source>
</evidence>
<accession>A0A4R6LN97</accession>
<dbReference type="InterPro" id="IPR038770">
    <property type="entry name" value="Na+/solute_symporter_sf"/>
</dbReference>
<organism evidence="7 8">
    <name type="scientific">Halanaerobium saccharolyticum</name>
    <dbReference type="NCBI Taxonomy" id="43595"/>
    <lineage>
        <taxon>Bacteria</taxon>
        <taxon>Bacillati</taxon>
        <taxon>Bacillota</taxon>
        <taxon>Clostridia</taxon>
        <taxon>Halanaerobiales</taxon>
        <taxon>Halanaerobiaceae</taxon>
        <taxon>Halanaerobium</taxon>
    </lineage>
</organism>
<dbReference type="EMBL" id="SNWX01000014">
    <property type="protein sequence ID" value="TDO86437.1"/>
    <property type="molecule type" value="Genomic_DNA"/>
</dbReference>
<evidence type="ECO:0000259" key="6">
    <source>
        <dbReference type="Pfam" id="PF00999"/>
    </source>
</evidence>
<dbReference type="Proteomes" id="UP000295064">
    <property type="component" value="Unassembled WGS sequence"/>
</dbReference>
<dbReference type="Pfam" id="PF00999">
    <property type="entry name" value="Na_H_Exchanger"/>
    <property type="match status" value="1"/>
</dbReference>
<dbReference type="AlphaFoldDB" id="A0A4R6LN97"/>
<feature type="transmembrane region" description="Helical" evidence="5">
    <location>
        <begin position="368"/>
        <end position="387"/>
    </location>
</feature>
<dbReference type="PANTHER" id="PTHR43021:SF2">
    <property type="entry name" value="CATION_H+ EXCHANGER DOMAIN-CONTAINING PROTEIN"/>
    <property type="match status" value="1"/>
</dbReference>
<feature type="transmembrane region" description="Helical" evidence="5">
    <location>
        <begin position="184"/>
        <end position="203"/>
    </location>
</feature>
<evidence type="ECO:0000256" key="3">
    <source>
        <dbReference type="ARBA" id="ARBA00022989"/>
    </source>
</evidence>
<gene>
    <name evidence="7" type="ORF">DFR79_1149</name>
</gene>
<feature type="transmembrane region" description="Helical" evidence="5">
    <location>
        <begin position="304"/>
        <end position="321"/>
    </location>
</feature>
<comment type="caution">
    <text evidence="7">The sequence shown here is derived from an EMBL/GenBank/DDBJ whole genome shotgun (WGS) entry which is preliminary data.</text>
</comment>
<evidence type="ECO:0000256" key="5">
    <source>
        <dbReference type="SAM" id="Phobius"/>
    </source>
</evidence>
<dbReference type="GO" id="GO:0015297">
    <property type="term" value="F:antiporter activity"/>
    <property type="evidence" value="ECO:0007669"/>
    <property type="project" value="InterPro"/>
</dbReference>
<dbReference type="Gene3D" id="1.20.1530.20">
    <property type="match status" value="1"/>
</dbReference>
<feature type="transmembrane region" description="Helical" evidence="5">
    <location>
        <begin position="126"/>
        <end position="146"/>
    </location>
</feature>
<protein>
    <submittedName>
        <fullName evidence="7">Kef-type K+ transport system membrane component KefB</fullName>
    </submittedName>
</protein>
<dbReference type="PANTHER" id="PTHR43021">
    <property type="entry name" value="NA(+)/H(+) ANTIPORTER-RELATED"/>
    <property type="match status" value="1"/>
</dbReference>
<comment type="subcellular location">
    <subcellularLocation>
        <location evidence="1">Membrane</location>
        <topology evidence="1">Multi-pass membrane protein</topology>
    </subcellularLocation>
</comment>
<feature type="transmembrane region" description="Helical" evidence="5">
    <location>
        <begin position="223"/>
        <end position="243"/>
    </location>
</feature>
<feature type="transmembrane region" description="Helical" evidence="5">
    <location>
        <begin position="399"/>
        <end position="423"/>
    </location>
</feature>
<keyword evidence="3 5" id="KW-1133">Transmembrane helix</keyword>
<evidence type="ECO:0000313" key="8">
    <source>
        <dbReference type="Proteomes" id="UP000295064"/>
    </source>
</evidence>
<keyword evidence="2 5" id="KW-0812">Transmembrane</keyword>
<feature type="transmembrane region" description="Helical" evidence="5">
    <location>
        <begin position="333"/>
        <end position="356"/>
    </location>
</feature>
<evidence type="ECO:0000256" key="4">
    <source>
        <dbReference type="ARBA" id="ARBA00023136"/>
    </source>
</evidence>
<sequence>MGAIKINNYDVLGSLNNLQHWMLLNHKSHKLIYLIGLLFLAAFIIKTITDKFRIPSVVGYILLGTVFSQSVVRNFSFLPKEFLAWHSYLLNTLNFITVLAVSFISFGIGTSLYIKILKQLEFELTLIVIFESIGAFILVSGIMLLLGKELFVAILFGTIATATAPAATVMVLKEYGIPGEFSATLMVVLALDEFLALLIFSFMEPLSYILASPEVELTITNMLIEPLVRVSAAILLGFVIGYISQHLMIKCDSESRKILLILATIIGATAAAVFLHISPLFANLTVGFVYRNIPKRRLNVSDKIDILTVPLLATFFILAGTKIDISNLFNKSFLIIAFAYTLMRIIGKVGGAHLGAKLSSAPKHVEDYIGLGLIPQIGITIDLAFIIQKDFIHIQGDVANISMLILNVILFTSIFTEIFGSLATEYALIRSDEMKSQDSWSFLKGE</sequence>
<name>A0A4R6LN97_9FIRM</name>
<dbReference type="GO" id="GO:1902600">
    <property type="term" value="P:proton transmembrane transport"/>
    <property type="evidence" value="ECO:0007669"/>
    <property type="project" value="InterPro"/>
</dbReference>
<feature type="transmembrane region" description="Helical" evidence="5">
    <location>
        <begin position="95"/>
        <end position="114"/>
    </location>
</feature>
<feature type="transmembrane region" description="Helical" evidence="5">
    <location>
        <begin position="152"/>
        <end position="172"/>
    </location>
</feature>
<feature type="transmembrane region" description="Helical" evidence="5">
    <location>
        <begin position="258"/>
        <end position="284"/>
    </location>
</feature>
<evidence type="ECO:0000313" key="7">
    <source>
        <dbReference type="EMBL" id="TDO86437.1"/>
    </source>
</evidence>
<feature type="transmembrane region" description="Helical" evidence="5">
    <location>
        <begin position="57"/>
        <end position="75"/>
    </location>
</feature>
<dbReference type="InterPro" id="IPR006153">
    <property type="entry name" value="Cation/H_exchanger_TM"/>
</dbReference>
<evidence type="ECO:0000256" key="2">
    <source>
        <dbReference type="ARBA" id="ARBA00022692"/>
    </source>
</evidence>
<dbReference type="GO" id="GO:0016020">
    <property type="term" value="C:membrane"/>
    <property type="evidence" value="ECO:0007669"/>
    <property type="project" value="UniProtKB-SubCell"/>
</dbReference>
<keyword evidence="4 5" id="KW-0472">Membrane</keyword>
<reference evidence="7 8" key="1">
    <citation type="submission" date="2019-03" db="EMBL/GenBank/DDBJ databases">
        <title>Subsurface microbial communities from deep shales in Ohio and West Virginia, USA.</title>
        <authorList>
            <person name="Wrighton K."/>
        </authorList>
    </citation>
    <scope>NUCLEOTIDE SEQUENCE [LARGE SCALE GENOMIC DNA]</scope>
    <source>
        <strain evidence="7 8">MA284_T2</strain>
    </source>
</reference>